<reference evidence="2 3" key="1">
    <citation type="submission" date="2017-09" db="EMBL/GenBank/DDBJ databases">
        <title>Depth-based differentiation of microbial function through sediment-hosted aquifers and enrichment of novel symbionts in the deep terrestrial subsurface.</title>
        <authorList>
            <person name="Probst A.J."/>
            <person name="Ladd B."/>
            <person name="Jarett J.K."/>
            <person name="Geller-Mcgrath D.E."/>
            <person name="Sieber C.M."/>
            <person name="Emerson J.B."/>
            <person name="Anantharaman K."/>
            <person name="Thomas B.C."/>
            <person name="Malmstrom R."/>
            <person name="Stieglmeier M."/>
            <person name="Klingl A."/>
            <person name="Woyke T."/>
            <person name="Ryan C.M."/>
            <person name="Banfield J.F."/>
        </authorList>
    </citation>
    <scope>NUCLEOTIDE SEQUENCE [LARGE SCALE GENOMIC DNA]</scope>
    <source>
        <strain evidence="2">CG11_big_fil_rev_8_21_14_0_20_39_10</strain>
    </source>
</reference>
<protein>
    <recommendedName>
        <fullName evidence="1">Thioester reductase (TE) domain-containing protein</fullName>
    </recommendedName>
</protein>
<dbReference type="PANTHER" id="PTHR43245:SF51">
    <property type="entry name" value="SHORT CHAIN DEHYDROGENASE_REDUCTASE FAMILY 42E, MEMBER 2"/>
    <property type="match status" value="1"/>
</dbReference>
<proteinExistence type="predicted"/>
<gene>
    <name evidence="2" type="ORF">COV49_02565</name>
</gene>
<comment type="caution">
    <text evidence="2">The sequence shown here is derived from an EMBL/GenBank/DDBJ whole genome shotgun (WGS) entry which is preliminary data.</text>
</comment>
<organism evidence="2 3">
    <name type="scientific">Candidatus Falkowbacteria bacterium CG11_big_fil_rev_8_21_14_0_20_39_10</name>
    <dbReference type="NCBI Taxonomy" id="1974570"/>
    <lineage>
        <taxon>Bacteria</taxon>
        <taxon>Candidatus Falkowiibacteriota</taxon>
    </lineage>
</organism>
<dbReference type="Proteomes" id="UP000230869">
    <property type="component" value="Unassembled WGS sequence"/>
</dbReference>
<dbReference type="Gene3D" id="3.40.50.720">
    <property type="entry name" value="NAD(P)-binding Rossmann-like Domain"/>
    <property type="match status" value="1"/>
</dbReference>
<dbReference type="InterPro" id="IPR050177">
    <property type="entry name" value="Lipid_A_modif_metabolic_enz"/>
</dbReference>
<feature type="domain" description="Thioester reductase (TE)" evidence="1">
    <location>
        <begin position="7"/>
        <end position="218"/>
    </location>
</feature>
<dbReference type="AlphaFoldDB" id="A0A2M6K8W2"/>
<dbReference type="SUPFAM" id="SSF51735">
    <property type="entry name" value="NAD(P)-binding Rossmann-fold domains"/>
    <property type="match status" value="1"/>
</dbReference>
<evidence type="ECO:0000259" key="1">
    <source>
        <dbReference type="Pfam" id="PF07993"/>
    </source>
</evidence>
<dbReference type="PANTHER" id="PTHR43245">
    <property type="entry name" value="BIFUNCTIONAL POLYMYXIN RESISTANCE PROTEIN ARNA"/>
    <property type="match status" value="1"/>
</dbReference>
<sequence>MKKIFMTGGTGFLGSFLAVAMLKKGHFVYFLARGSKFKSASERINDALNFIDRNYLLYKGRFQVLEGDVCDSEQCGLSKRDFVLLKNDEINEIWHLAGSISFAEQKRKETWLANVEGTKNILALSALLNPEQFHFSSTAYVCGNVEETFFEDQLNLGQAFYNPYEETKFIAEKLVRQWADKFPLIKTLIFRPSIIVGDSTDGKVCGYSGYYTYMRVYYLLRKTLLKKTHLVQWNGERIILPIRVPGVYSSPLNIVTIDYAVELMLRLASKSKPGTYHITADNPAPYGFWLDQGTRYLGFEGVEVGNRVALQEDEFLRLVESEIFNGVRYYLPYIRYQPTFNKTNSKNVLGAEYLVHQIVNPELIGILLGYAAKHDFREQHKTKGDGIEGYNGEDKREKPRLCSVVS</sequence>
<dbReference type="InterPro" id="IPR036291">
    <property type="entry name" value="NAD(P)-bd_dom_sf"/>
</dbReference>
<name>A0A2M6K8W2_9BACT</name>
<dbReference type="Pfam" id="PF07993">
    <property type="entry name" value="NAD_binding_4"/>
    <property type="match status" value="1"/>
</dbReference>
<evidence type="ECO:0000313" key="3">
    <source>
        <dbReference type="Proteomes" id="UP000230869"/>
    </source>
</evidence>
<accession>A0A2M6K8W2</accession>
<dbReference type="EMBL" id="PCWW01000042">
    <property type="protein sequence ID" value="PIR13350.1"/>
    <property type="molecule type" value="Genomic_DNA"/>
</dbReference>
<evidence type="ECO:0000313" key="2">
    <source>
        <dbReference type="EMBL" id="PIR13350.1"/>
    </source>
</evidence>
<dbReference type="InterPro" id="IPR013120">
    <property type="entry name" value="FAR_NAD-bd"/>
</dbReference>